<accession>A0ACB5TFV6</accession>
<protein>
    <submittedName>
        <fullName evidence="1">Unnamed protein product</fullName>
    </submittedName>
</protein>
<reference evidence="1" key="1">
    <citation type="submission" date="2023-04" db="EMBL/GenBank/DDBJ databases">
        <title>Ambrosiozyma monospora NBRC 10751.</title>
        <authorList>
            <person name="Ichikawa N."/>
            <person name="Sato H."/>
            <person name="Tonouchi N."/>
        </authorList>
    </citation>
    <scope>NUCLEOTIDE SEQUENCE</scope>
    <source>
        <strain evidence="1">NBRC 10751</strain>
    </source>
</reference>
<evidence type="ECO:0000313" key="1">
    <source>
        <dbReference type="EMBL" id="GME86900.1"/>
    </source>
</evidence>
<proteinExistence type="predicted"/>
<organism evidence="1 2">
    <name type="scientific">Ambrosiozyma monospora</name>
    <name type="common">Yeast</name>
    <name type="synonym">Endomycopsis monosporus</name>
    <dbReference type="NCBI Taxonomy" id="43982"/>
    <lineage>
        <taxon>Eukaryota</taxon>
        <taxon>Fungi</taxon>
        <taxon>Dikarya</taxon>
        <taxon>Ascomycota</taxon>
        <taxon>Saccharomycotina</taxon>
        <taxon>Pichiomycetes</taxon>
        <taxon>Pichiales</taxon>
        <taxon>Pichiaceae</taxon>
        <taxon>Ambrosiozyma</taxon>
    </lineage>
</organism>
<sequence>MANYYTRRQYILQILLYYICINSPLVTSIVNSSFPSLLLECFKLVEEELDSIKQSIEKSKILNNNPNNPTSGNSINSIHSLETIKSINYRRDSLFKEYQLLGELLSGYVLNHSLKLQDFQNFLSHFSSFQPDDIFILAYMPSMFQYLSSLTTLPENDVKAIHKQFMTDLQQPDKLAETPIKALLILVFLTNFIDWCKVDDSTSTTNRTKQYEFTKNVDEPMRQTFNLGSMEQFLSICADTSLMGTGELFYNFRPFLQQHIPKFVATRLLDIDDVATSELKRALQQQQQQNRLNGTATANTPSQVDKIYVSNFKFSLDDQFIDFCAPIFSNFVHSFITNSAFILTYLRDMEEDLLLSGEDFDFDLGNLSENAELERFYVAMFYLYSSREQLASEFWSDTNSTSYGFLQWASRCNSPLIISTFCLTLSALATGSTNAIHTFNFLQITNAMSENNSNTTSTSNNKSLINKYSSVIPLH</sequence>
<comment type="caution">
    <text evidence="1">The sequence shown here is derived from an EMBL/GenBank/DDBJ whole genome shotgun (WGS) entry which is preliminary data.</text>
</comment>
<evidence type="ECO:0000313" key="2">
    <source>
        <dbReference type="Proteomes" id="UP001165064"/>
    </source>
</evidence>
<dbReference type="Proteomes" id="UP001165064">
    <property type="component" value="Unassembled WGS sequence"/>
</dbReference>
<dbReference type="EMBL" id="BSXS01007020">
    <property type="protein sequence ID" value="GME86900.1"/>
    <property type="molecule type" value="Genomic_DNA"/>
</dbReference>
<keyword evidence="2" id="KW-1185">Reference proteome</keyword>
<gene>
    <name evidence="1" type="ORF">Amon02_000811500</name>
</gene>
<name>A0ACB5TFV6_AMBMO</name>